<keyword evidence="5 8" id="KW-0547">Nucleotide-binding</keyword>
<comment type="function">
    <text evidence="8">Ligates lysine onto the cytidine present at position 34 of the AUA codon-specific tRNA(Ile) that contains the anticodon CAU, in an ATP-dependent manner. Cytidine is converted to lysidine, thus changing the amino acid specificity of the tRNA from methionine to isoleucine.</text>
</comment>
<dbReference type="InterPro" id="IPR011063">
    <property type="entry name" value="TilS/TtcA_N"/>
</dbReference>
<evidence type="ECO:0000259" key="9">
    <source>
        <dbReference type="SMART" id="SM00977"/>
    </source>
</evidence>
<evidence type="ECO:0000256" key="6">
    <source>
        <dbReference type="ARBA" id="ARBA00022840"/>
    </source>
</evidence>
<dbReference type="CDD" id="cd01992">
    <property type="entry name" value="TilS_N"/>
    <property type="match status" value="1"/>
</dbReference>
<comment type="catalytic activity">
    <reaction evidence="7 8">
        <text>cytidine(34) in tRNA(Ile2) + L-lysine + ATP = lysidine(34) in tRNA(Ile2) + AMP + diphosphate + H(+)</text>
        <dbReference type="Rhea" id="RHEA:43744"/>
        <dbReference type="Rhea" id="RHEA-COMP:10625"/>
        <dbReference type="Rhea" id="RHEA-COMP:10670"/>
        <dbReference type="ChEBI" id="CHEBI:15378"/>
        <dbReference type="ChEBI" id="CHEBI:30616"/>
        <dbReference type="ChEBI" id="CHEBI:32551"/>
        <dbReference type="ChEBI" id="CHEBI:33019"/>
        <dbReference type="ChEBI" id="CHEBI:82748"/>
        <dbReference type="ChEBI" id="CHEBI:83665"/>
        <dbReference type="ChEBI" id="CHEBI:456215"/>
        <dbReference type="EC" id="6.3.4.19"/>
    </reaction>
</comment>
<dbReference type="GO" id="GO:0005524">
    <property type="term" value="F:ATP binding"/>
    <property type="evidence" value="ECO:0007669"/>
    <property type="project" value="UniProtKB-UniRule"/>
</dbReference>
<reference evidence="11" key="1">
    <citation type="submission" date="2016-11" db="EMBL/GenBank/DDBJ databases">
        <authorList>
            <person name="Varghese N."/>
            <person name="Submissions S."/>
        </authorList>
    </citation>
    <scope>NUCLEOTIDE SEQUENCE [LARGE SCALE GENOMIC DNA]</scope>
    <source>
        <strain evidence="11">DSM 10124</strain>
    </source>
</reference>
<organism evidence="10 11">
    <name type="scientific">Caloramator proteoclasticus DSM 10124</name>
    <dbReference type="NCBI Taxonomy" id="1121262"/>
    <lineage>
        <taxon>Bacteria</taxon>
        <taxon>Bacillati</taxon>
        <taxon>Bacillota</taxon>
        <taxon>Clostridia</taxon>
        <taxon>Eubacteriales</taxon>
        <taxon>Clostridiaceae</taxon>
        <taxon>Caloramator</taxon>
    </lineage>
</organism>
<dbReference type="Pfam" id="PF01171">
    <property type="entry name" value="ATP_bind_3"/>
    <property type="match status" value="1"/>
</dbReference>
<dbReference type="NCBIfam" id="TIGR02432">
    <property type="entry name" value="lysidine_TilS_N"/>
    <property type="match status" value="1"/>
</dbReference>
<comment type="subcellular location">
    <subcellularLocation>
        <location evidence="1 8">Cytoplasm</location>
    </subcellularLocation>
</comment>
<dbReference type="RefSeq" id="WP_073249026.1">
    <property type="nucleotide sequence ID" value="NZ_FQVG01000032.1"/>
</dbReference>
<accession>A0A1M4YNT2</accession>
<dbReference type="SUPFAM" id="SSF52402">
    <property type="entry name" value="Adenine nucleotide alpha hydrolases-like"/>
    <property type="match status" value="1"/>
</dbReference>
<dbReference type="SUPFAM" id="SSF56037">
    <property type="entry name" value="PheT/TilS domain"/>
    <property type="match status" value="1"/>
</dbReference>
<evidence type="ECO:0000256" key="2">
    <source>
        <dbReference type="ARBA" id="ARBA00022490"/>
    </source>
</evidence>
<dbReference type="InterPro" id="IPR012795">
    <property type="entry name" value="tRNA_Ile_lys_synt_N"/>
</dbReference>
<evidence type="ECO:0000313" key="10">
    <source>
        <dbReference type="EMBL" id="SHF07162.1"/>
    </source>
</evidence>
<dbReference type="InterPro" id="IPR014729">
    <property type="entry name" value="Rossmann-like_a/b/a_fold"/>
</dbReference>
<evidence type="ECO:0000256" key="5">
    <source>
        <dbReference type="ARBA" id="ARBA00022741"/>
    </source>
</evidence>
<keyword evidence="3 8" id="KW-0436">Ligase</keyword>
<comment type="domain">
    <text evidence="8">The N-terminal region contains the highly conserved SGGXDS motif, predicted to be a P-loop motif involved in ATP binding.</text>
</comment>
<dbReference type="EC" id="6.3.4.19" evidence="8"/>
<sequence length="458" mass="53165">MKEKVLSYIKENRLIEPNDKIVVGLSGGPDSVCLLHILCSLKEELNITVYSAHVNHMIRGEEALRDEEYSKKLSEKLNVEHFSTRVKVEEFAKENKMTSEEAGRYIRYKFFDEVLSKVGANKIALAHNMNDNAETIIMNLIRGTGTLGLIGIPNKRDEKYIRPILCLTRDEIEKYCQENGLNPQIDSTNKESIYTRNKVRLELIPYIKDNFNPNIVENLNRLSQIIKSDEDFLQSYVEDILNNNYINSRFSIESFNKQHISIKRRIIRKMIEMVYGSISGIEQRHIDDCINLILKGETGKYVVLPHGIVCKIEYQNFLIDTIKDDSIEYEYKIKIPGITYIPELNAKIYTNILENLNNINHNTFIKYFDYDKIGNDITVRNRKAGDYIILSGIGGKKKIKDFFIDKKVPRDKRHTIPLIAKGSEIIWIIGMRENSLYRIDDKTKKILEIRFERGAGNE</sequence>
<dbReference type="InterPro" id="IPR012796">
    <property type="entry name" value="Lysidine-tRNA-synth_C"/>
</dbReference>
<keyword evidence="11" id="KW-1185">Reference proteome</keyword>
<dbReference type="PANTHER" id="PTHR43033:SF1">
    <property type="entry name" value="TRNA(ILE)-LYSIDINE SYNTHASE-RELATED"/>
    <property type="match status" value="1"/>
</dbReference>
<evidence type="ECO:0000256" key="7">
    <source>
        <dbReference type="ARBA" id="ARBA00048539"/>
    </source>
</evidence>
<feature type="binding site" evidence="8">
    <location>
        <begin position="26"/>
        <end position="31"/>
    </location>
    <ligand>
        <name>ATP</name>
        <dbReference type="ChEBI" id="CHEBI:30616"/>
    </ligand>
</feature>
<dbReference type="Gene3D" id="3.50.40.10">
    <property type="entry name" value="Phenylalanyl-trna Synthetase, Chain B, domain 3"/>
    <property type="match status" value="1"/>
</dbReference>
<dbReference type="Proteomes" id="UP000184423">
    <property type="component" value="Unassembled WGS sequence"/>
</dbReference>
<dbReference type="PANTHER" id="PTHR43033">
    <property type="entry name" value="TRNA(ILE)-LYSIDINE SYNTHASE-RELATED"/>
    <property type="match status" value="1"/>
</dbReference>
<dbReference type="GO" id="GO:0006400">
    <property type="term" value="P:tRNA modification"/>
    <property type="evidence" value="ECO:0007669"/>
    <property type="project" value="UniProtKB-UniRule"/>
</dbReference>
<dbReference type="HAMAP" id="MF_01161">
    <property type="entry name" value="tRNA_Ile_lys_synt"/>
    <property type="match status" value="1"/>
</dbReference>
<feature type="domain" description="Lysidine-tRNA(Ile) synthetase C-terminal" evidence="9">
    <location>
        <begin position="377"/>
        <end position="449"/>
    </location>
</feature>
<dbReference type="AlphaFoldDB" id="A0A1M4YNT2"/>
<comment type="similarity">
    <text evidence="8">Belongs to the tRNA(Ile)-lysidine synthase family.</text>
</comment>
<gene>
    <name evidence="8" type="primary">tilS</name>
    <name evidence="10" type="ORF">SAMN02746091_01709</name>
</gene>
<evidence type="ECO:0000256" key="4">
    <source>
        <dbReference type="ARBA" id="ARBA00022694"/>
    </source>
</evidence>
<dbReference type="Pfam" id="PF11734">
    <property type="entry name" value="TilS_C"/>
    <property type="match status" value="1"/>
</dbReference>
<evidence type="ECO:0000256" key="3">
    <source>
        <dbReference type="ARBA" id="ARBA00022598"/>
    </source>
</evidence>
<dbReference type="InterPro" id="IPR020825">
    <property type="entry name" value="Phe-tRNA_synthase-like_B3/B4"/>
</dbReference>
<dbReference type="GO" id="GO:0005737">
    <property type="term" value="C:cytoplasm"/>
    <property type="evidence" value="ECO:0007669"/>
    <property type="project" value="UniProtKB-SubCell"/>
</dbReference>
<dbReference type="SUPFAM" id="SSF82829">
    <property type="entry name" value="MesJ substrate recognition domain-like"/>
    <property type="match status" value="1"/>
</dbReference>
<keyword evidence="6 8" id="KW-0067">ATP-binding</keyword>
<dbReference type="Gene3D" id="3.40.50.620">
    <property type="entry name" value="HUPs"/>
    <property type="match status" value="1"/>
</dbReference>
<dbReference type="Gene3D" id="1.20.59.20">
    <property type="match status" value="1"/>
</dbReference>
<evidence type="ECO:0000256" key="1">
    <source>
        <dbReference type="ARBA" id="ARBA00004496"/>
    </source>
</evidence>
<name>A0A1M4YNT2_9CLOT</name>
<evidence type="ECO:0000313" key="11">
    <source>
        <dbReference type="Proteomes" id="UP000184423"/>
    </source>
</evidence>
<evidence type="ECO:0000256" key="8">
    <source>
        <dbReference type="HAMAP-Rule" id="MF_01161"/>
    </source>
</evidence>
<dbReference type="InterPro" id="IPR012094">
    <property type="entry name" value="tRNA_Ile_lys_synt"/>
</dbReference>
<dbReference type="SMART" id="SM00977">
    <property type="entry name" value="TilS_C"/>
    <property type="match status" value="1"/>
</dbReference>
<keyword evidence="2 8" id="KW-0963">Cytoplasm</keyword>
<protein>
    <recommendedName>
        <fullName evidence="8">tRNA(Ile)-lysidine synthase</fullName>
        <ecNumber evidence="8">6.3.4.19</ecNumber>
    </recommendedName>
    <alternativeName>
        <fullName evidence="8">tRNA(Ile)-2-lysyl-cytidine synthase</fullName>
    </alternativeName>
    <alternativeName>
        <fullName evidence="8">tRNA(Ile)-lysidine synthetase</fullName>
    </alternativeName>
</protein>
<keyword evidence="4 8" id="KW-0819">tRNA processing</keyword>
<dbReference type="EMBL" id="FQVG01000032">
    <property type="protein sequence ID" value="SHF07162.1"/>
    <property type="molecule type" value="Genomic_DNA"/>
</dbReference>
<dbReference type="GO" id="GO:0032267">
    <property type="term" value="F:tRNA(Ile)-lysidine synthase activity"/>
    <property type="evidence" value="ECO:0007669"/>
    <property type="project" value="UniProtKB-EC"/>
</dbReference>
<dbReference type="NCBIfam" id="TIGR02433">
    <property type="entry name" value="lysidine_TilS_C"/>
    <property type="match status" value="1"/>
</dbReference>
<proteinExistence type="inferred from homology"/>